<feature type="domain" description="GEVED" evidence="7">
    <location>
        <begin position="1035"/>
        <end position="1117"/>
    </location>
</feature>
<protein>
    <submittedName>
        <fullName evidence="8">Subtilase family protein</fullName>
    </submittedName>
</protein>
<dbReference type="InterPro" id="IPR036852">
    <property type="entry name" value="Peptidase_S8/S53_dom_sf"/>
</dbReference>
<evidence type="ECO:0000256" key="4">
    <source>
        <dbReference type="PROSITE-ProRule" id="PRU01240"/>
    </source>
</evidence>
<evidence type="ECO:0000259" key="7">
    <source>
        <dbReference type="Pfam" id="PF20009"/>
    </source>
</evidence>
<dbReference type="Pfam" id="PF17963">
    <property type="entry name" value="Big_9"/>
    <property type="match status" value="1"/>
</dbReference>
<dbReference type="CDD" id="cd05562">
    <property type="entry name" value="Peptidases_S53_like"/>
    <property type="match status" value="1"/>
</dbReference>
<evidence type="ECO:0000256" key="2">
    <source>
        <dbReference type="ARBA" id="ARBA00022801"/>
    </source>
</evidence>
<evidence type="ECO:0000259" key="6">
    <source>
        <dbReference type="Pfam" id="PF00082"/>
    </source>
</evidence>
<dbReference type="RefSeq" id="WP_144972059.1">
    <property type="nucleotide sequence ID" value="NZ_CP036289.1"/>
</dbReference>
<feature type="domain" description="Peptidase S8/S53" evidence="6">
    <location>
        <begin position="531"/>
        <end position="592"/>
    </location>
</feature>
<dbReference type="Pfam" id="PF00404">
    <property type="entry name" value="Dockerin_1"/>
    <property type="match status" value="1"/>
</dbReference>
<dbReference type="Proteomes" id="UP000318626">
    <property type="component" value="Chromosome"/>
</dbReference>
<keyword evidence="3" id="KW-0720">Serine protease</keyword>
<dbReference type="PROSITE" id="PS51892">
    <property type="entry name" value="SUBTILASE"/>
    <property type="match status" value="1"/>
</dbReference>
<reference evidence="9" key="1">
    <citation type="submission" date="2019-02" db="EMBL/GenBank/DDBJ databases">
        <title>Deep-cultivation of Planctomycetes and their phenomic and genomic characterization uncovers novel biology.</title>
        <authorList>
            <person name="Wiegand S."/>
            <person name="Jogler M."/>
            <person name="Boedeker C."/>
            <person name="Pinto D."/>
            <person name="Vollmers J."/>
            <person name="Rivas-Marin E."/>
            <person name="Kohn T."/>
            <person name="Peeters S.H."/>
            <person name="Heuer A."/>
            <person name="Rast P."/>
            <person name="Oberbeckmann S."/>
            <person name="Bunk B."/>
            <person name="Jeske O."/>
            <person name="Meyerdierks A."/>
            <person name="Storesund J.E."/>
            <person name="Kallscheuer N."/>
            <person name="Luecker S."/>
            <person name="Lage O.M."/>
            <person name="Pohl T."/>
            <person name="Merkel B.J."/>
            <person name="Hornburger P."/>
            <person name="Mueller R.-W."/>
            <person name="Bruemmer F."/>
            <person name="Labrenz M."/>
            <person name="Spormann A.M."/>
            <person name="Op den Camp H."/>
            <person name="Overmann J."/>
            <person name="Amann R."/>
            <person name="Jetten M.S.M."/>
            <person name="Mascher T."/>
            <person name="Medema M.H."/>
            <person name="Devos D.P."/>
            <person name="Kaster A.-K."/>
            <person name="Ovreas L."/>
            <person name="Rohde M."/>
            <person name="Galperin M.Y."/>
            <person name="Jogler C."/>
        </authorList>
    </citation>
    <scope>NUCLEOTIDE SEQUENCE [LARGE SCALE GENOMIC DNA]</scope>
    <source>
        <strain evidence="9">Pan97</strain>
    </source>
</reference>
<evidence type="ECO:0000313" key="9">
    <source>
        <dbReference type="Proteomes" id="UP000318626"/>
    </source>
</evidence>
<dbReference type="Pfam" id="PF20009">
    <property type="entry name" value="GEVED"/>
    <property type="match status" value="1"/>
</dbReference>
<dbReference type="SUPFAM" id="SSF63446">
    <property type="entry name" value="Type I dockerin domain"/>
    <property type="match status" value="1"/>
</dbReference>
<evidence type="ECO:0000256" key="5">
    <source>
        <dbReference type="SAM" id="MobiDB-lite"/>
    </source>
</evidence>
<dbReference type="SUPFAM" id="SSF52743">
    <property type="entry name" value="Subtilisin-like"/>
    <property type="match status" value="1"/>
</dbReference>
<comment type="caution">
    <text evidence="4">Lacks conserved residue(s) required for the propagation of feature annotation.</text>
</comment>
<dbReference type="GO" id="GO:0004553">
    <property type="term" value="F:hydrolase activity, hydrolyzing O-glycosyl compounds"/>
    <property type="evidence" value="ECO:0007669"/>
    <property type="project" value="InterPro"/>
</dbReference>
<comment type="similarity">
    <text evidence="4">Belongs to the peptidase S8 family.</text>
</comment>
<dbReference type="OrthoDB" id="9813435at2"/>
<dbReference type="PROSITE" id="PS00018">
    <property type="entry name" value="EF_HAND_1"/>
    <property type="match status" value="1"/>
</dbReference>
<feature type="region of interest" description="Disordered" evidence="5">
    <location>
        <begin position="1417"/>
        <end position="1441"/>
    </location>
</feature>
<evidence type="ECO:0000256" key="1">
    <source>
        <dbReference type="ARBA" id="ARBA00022670"/>
    </source>
</evidence>
<keyword evidence="9" id="KW-1185">Reference proteome</keyword>
<dbReference type="InterPro" id="IPR036439">
    <property type="entry name" value="Dockerin_dom_sf"/>
</dbReference>
<dbReference type="GO" id="GO:0004252">
    <property type="term" value="F:serine-type endopeptidase activity"/>
    <property type="evidence" value="ECO:0007669"/>
    <property type="project" value="InterPro"/>
</dbReference>
<dbReference type="InterPro" id="IPR002105">
    <property type="entry name" value="Dockerin_1_rpt"/>
</dbReference>
<keyword evidence="2" id="KW-0378">Hydrolase</keyword>
<dbReference type="InterPro" id="IPR018247">
    <property type="entry name" value="EF_Hand_1_Ca_BS"/>
</dbReference>
<dbReference type="InterPro" id="IPR034075">
    <property type="entry name" value="Glr3161-like_dom"/>
</dbReference>
<sequence>MKRRGNPKLSKRRNNGLHSCRAEQLEDRRLLTGTPNYPIDEFITFADGVLSENNGEYAKFGTSLAMIAMQYDAQMDAGTPSGDLHFSNEGFVQVQNGWVAIESIVAEGVSTDSYVNSLTSLGSEGISSFGRAVSARVPLSALKDLAQLSSASFSNAVLKPVSDVGLVTSQAVQGLNVDDAFQAYGVDGTGITVGILSDSFDALGGYATDVAAGDLPAGVNVLSDYAFGSDEGRGMAQLIYDIAPNSNLMFYTAFNSAADFANGILALANAGADVIVDDVRYGNEPMFQDGIIAQAVDTVVASGVSYFASQGNYADNSYESAFTDSGQTFGNTTEVMHDFDPGTGVDTMQSISIPINGSLRTAFQWDEAFASAGGTGSTSDYNIYLLDANGTVVASSIDSNVGNDASEFLGYVNTTNSTDFQIVITRLAGADAGLMKYVILSTQPTINEYATNSATSFGHSNSAGAAAVGASYYVDTPEFGQDPPLRESFTSLGGVPILFDLSGNRLGTAENRQAPNFSAIDGVNTTFFGQDSDGDGFPNFFGTSAAAPNAAAVAALMLQRNPDLTPTEVYTILQDTAIDMETPGADLLTGYGLIDAFEAVGATPLPSNPTGPGGGGSGSIDVCGVALPSGTTSVAGAIGGNFFASNHAILDGTSPGQLGYDEVILDFLRGNGTSTEIPKSEYSIAVVGNGNVTWSFSNGTQQATGYERTDFYNINYIDPSIFNELISHDLIIVLSGEDAITDGLSASEMALWATVEDNIADAVNYRGLDIWVGASGGDAAYHDFLPTGILPTTAEAGIDPLDGFEVTAEGQLLGITDTMVDAADATFYFNSGLDGDLSTLEIRNFDESISVAAAGIAFYNDELIPAADVPGGTTQGMVGLAFQDLNMDGFKDATEMGIAGAKYFIDYNGDGLIGLCEPTATSNAAGEFILHAAYSGMFQILPVPSPGAVTTTTTPIYVTIADDGSASLSAPLEFGVIAGSDSGNGGLGGSTPVAQGAYLGASPIADDGVFFGNGIKKGTNTVTITSNVVHSNVVLNAWIDLNKDGDFNDANERIFTNVKLTPGQANYTFTIPTSVFDDSVLPDAARLAANMRFRVGPTLNVGPTADDAFGEIEDYKVFITQPADTGLIAVDDVFTYEEDTDGQVFNVLANDKSFFNRSLTIVPGSVTNISPVETPPLDIYVSPDGTRIIFDAAGVMDLTEDITFEYTVQDSAGVMETATVTLVAPIDPMALTVTTNQLAFNNKTQAADVNNDGSLTNIDYVMILNELRGTGSRALPNFGSGSTNFNKFIDVNADGRFSALDLLRLMDIMADKSPQGESLEQEPVATESVETQLAMPVVEVAALISKAEVTSPAAPVSQTYSKFQVIASDWAIASETGDVETVETEVILDETTTELAFSSLGSDQSDLLWSDSDELEFASTDGEAEDDVFADPEWDSELLSY</sequence>
<name>A0A518C719_9BACT</name>
<dbReference type="InterPro" id="IPR045474">
    <property type="entry name" value="GEVED"/>
</dbReference>
<evidence type="ECO:0000256" key="3">
    <source>
        <dbReference type="ARBA" id="ARBA00022825"/>
    </source>
</evidence>
<organism evidence="8 9">
    <name type="scientific">Bremerella volcania</name>
    <dbReference type="NCBI Taxonomy" id="2527984"/>
    <lineage>
        <taxon>Bacteria</taxon>
        <taxon>Pseudomonadati</taxon>
        <taxon>Planctomycetota</taxon>
        <taxon>Planctomycetia</taxon>
        <taxon>Pirellulales</taxon>
        <taxon>Pirellulaceae</taxon>
        <taxon>Bremerella</taxon>
    </lineage>
</organism>
<dbReference type="PROSITE" id="PS00138">
    <property type="entry name" value="SUBTILASE_SER"/>
    <property type="match status" value="1"/>
</dbReference>
<dbReference type="GO" id="GO:0000272">
    <property type="term" value="P:polysaccharide catabolic process"/>
    <property type="evidence" value="ECO:0007669"/>
    <property type="project" value="InterPro"/>
</dbReference>
<dbReference type="Pfam" id="PF00082">
    <property type="entry name" value="Peptidase_S8"/>
    <property type="match status" value="1"/>
</dbReference>
<gene>
    <name evidence="8" type="ORF">Pan97_20310</name>
</gene>
<proteinExistence type="inferred from homology"/>
<dbReference type="GO" id="GO:0006508">
    <property type="term" value="P:proteolysis"/>
    <property type="evidence" value="ECO:0007669"/>
    <property type="project" value="UniProtKB-KW"/>
</dbReference>
<dbReference type="Gene3D" id="1.10.1330.10">
    <property type="entry name" value="Dockerin domain"/>
    <property type="match status" value="1"/>
</dbReference>
<dbReference type="KEGG" id="bvo:Pan97_20310"/>
<accession>A0A518C719</accession>
<dbReference type="InterPro" id="IPR023828">
    <property type="entry name" value="Peptidase_S8_Ser-AS"/>
</dbReference>
<dbReference type="InterPro" id="IPR000209">
    <property type="entry name" value="Peptidase_S8/S53_dom"/>
</dbReference>
<evidence type="ECO:0000313" key="8">
    <source>
        <dbReference type="EMBL" id="QDU75011.1"/>
    </source>
</evidence>
<dbReference type="Gene3D" id="3.40.50.200">
    <property type="entry name" value="Peptidase S8/S53 domain"/>
    <property type="match status" value="2"/>
</dbReference>
<dbReference type="EMBL" id="CP036289">
    <property type="protein sequence ID" value="QDU75011.1"/>
    <property type="molecule type" value="Genomic_DNA"/>
</dbReference>
<keyword evidence="1" id="KW-0645">Protease</keyword>